<evidence type="ECO:0000256" key="1">
    <source>
        <dbReference type="ARBA" id="ARBA00009172"/>
    </source>
</evidence>
<evidence type="ECO:0000256" key="3">
    <source>
        <dbReference type="SAM" id="Phobius"/>
    </source>
</evidence>
<evidence type="ECO:0000256" key="2">
    <source>
        <dbReference type="SAM" id="MobiDB-lite"/>
    </source>
</evidence>
<feature type="transmembrane region" description="Helical" evidence="3">
    <location>
        <begin position="136"/>
        <end position="157"/>
    </location>
</feature>
<dbReference type="EMBL" id="CP111019">
    <property type="protein sequence ID" value="WAR13527.1"/>
    <property type="molecule type" value="Genomic_DNA"/>
</dbReference>
<dbReference type="Proteomes" id="UP001164746">
    <property type="component" value="Chromosome 8"/>
</dbReference>
<reference evidence="4" key="1">
    <citation type="submission" date="2022-11" db="EMBL/GenBank/DDBJ databases">
        <title>Centuries of genome instability and evolution in soft-shell clam transmissible cancer (bioRxiv).</title>
        <authorList>
            <person name="Hart S.F.M."/>
            <person name="Yonemitsu M.A."/>
            <person name="Giersch R.M."/>
            <person name="Beal B.F."/>
            <person name="Arriagada G."/>
            <person name="Davis B.W."/>
            <person name="Ostrander E.A."/>
            <person name="Goff S.P."/>
            <person name="Metzger M.J."/>
        </authorList>
    </citation>
    <scope>NUCLEOTIDE SEQUENCE</scope>
    <source>
        <strain evidence="4">MELC-2E11</strain>
        <tissue evidence="4">Siphon/mantle</tissue>
    </source>
</reference>
<dbReference type="PANTHER" id="PTHR19444:SF13">
    <property type="entry name" value="PROTEIN UNC-93 HOMOLOG A"/>
    <property type="match status" value="1"/>
</dbReference>
<dbReference type="InterPro" id="IPR051951">
    <property type="entry name" value="UNC-93_regulatory"/>
</dbReference>
<feature type="transmembrane region" description="Helical" evidence="3">
    <location>
        <begin position="112"/>
        <end position="129"/>
    </location>
</feature>
<dbReference type="PANTHER" id="PTHR19444">
    <property type="entry name" value="UNC-93 RELATED"/>
    <property type="match status" value="1"/>
</dbReference>
<evidence type="ECO:0000313" key="5">
    <source>
        <dbReference type="Proteomes" id="UP001164746"/>
    </source>
</evidence>
<feature type="transmembrane region" description="Helical" evidence="3">
    <location>
        <begin position="191"/>
        <end position="213"/>
    </location>
</feature>
<keyword evidence="5" id="KW-1185">Reference proteome</keyword>
<gene>
    <name evidence="4" type="ORF">MAR_027707</name>
</gene>
<comment type="similarity">
    <text evidence="1">Belongs to the unc-93 family.</text>
</comment>
<keyword evidence="3" id="KW-0812">Transmembrane</keyword>
<evidence type="ECO:0000313" key="4">
    <source>
        <dbReference type="EMBL" id="WAR13527.1"/>
    </source>
</evidence>
<keyword evidence="3" id="KW-1133">Transmembrane helix</keyword>
<sequence length="302" mass="33125">MADPDNGNASTEDTEADELLHGPPGNHLNRLCNSQPDSNPEPTFLLTQHERSDQLDVETGTSCAELSGVKAYTNLIVLTIALTLNFTAFNSFQALQSSLNIAEGLGTTGLSVLYATMVLTSLFFAQLTLVRFSNKWIMVISSLSYTAFMATGFYPAWSTVIPASLLIGFAFLISLAVMVSLLLWQPSREGLPIVFVLAGLYGLASAGNEPLLIMLHSTLFKDSTTAALSSYRAMSSLGWAVSFGYSNWLCMRHKLYIVITMLSLSYLCLSVLFLRHRTMANVCRKLTCTSLKRTDERDDIDT</sequence>
<feature type="region of interest" description="Disordered" evidence="2">
    <location>
        <begin position="1"/>
        <end position="34"/>
    </location>
</feature>
<proteinExistence type="inferred from homology"/>
<feature type="transmembrane region" description="Helical" evidence="3">
    <location>
        <begin position="71"/>
        <end position="92"/>
    </location>
</feature>
<accession>A0ABY7EXC4</accession>
<organism evidence="4 5">
    <name type="scientific">Mya arenaria</name>
    <name type="common">Soft-shell clam</name>
    <dbReference type="NCBI Taxonomy" id="6604"/>
    <lineage>
        <taxon>Eukaryota</taxon>
        <taxon>Metazoa</taxon>
        <taxon>Spiralia</taxon>
        <taxon>Lophotrochozoa</taxon>
        <taxon>Mollusca</taxon>
        <taxon>Bivalvia</taxon>
        <taxon>Autobranchia</taxon>
        <taxon>Heteroconchia</taxon>
        <taxon>Euheterodonta</taxon>
        <taxon>Imparidentia</taxon>
        <taxon>Neoheterodontei</taxon>
        <taxon>Myida</taxon>
        <taxon>Myoidea</taxon>
        <taxon>Myidae</taxon>
        <taxon>Mya</taxon>
    </lineage>
</organism>
<keyword evidence="3" id="KW-0472">Membrane</keyword>
<protein>
    <submittedName>
        <fullName evidence="4">UN93A-like protein</fullName>
    </submittedName>
</protein>
<name>A0ABY7EXC4_MYAAR</name>
<feature type="transmembrane region" description="Helical" evidence="3">
    <location>
        <begin position="255"/>
        <end position="274"/>
    </location>
</feature>
<feature type="transmembrane region" description="Helical" evidence="3">
    <location>
        <begin position="163"/>
        <end position="184"/>
    </location>
</feature>